<feature type="non-terminal residue" evidence="1">
    <location>
        <position position="76"/>
    </location>
</feature>
<accession>A0AAD9FMS8</accession>
<organism evidence="1 2">
    <name type="scientific">Dissostichus eleginoides</name>
    <name type="common">Patagonian toothfish</name>
    <name type="synonym">Dissostichus amissus</name>
    <dbReference type="NCBI Taxonomy" id="100907"/>
    <lineage>
        <taxon>Eukaryota</taxon>
        <taxon>Metazoa</taxon>
        <taxon>Chordata</taxon>
        <taxon>Craniata</taxon>
        <taxon>Vertebrata</taxon>
        <taxon>Euteleostomi</taxon>
        <taxon>Actinopterygii</taxon>
        <taxon>Neopterygii</taxon>
        <taxon>Teleostei</taxon>
        <taxon>Neoteleostei</taxon>
        <taxon>Acanthomorphata</taxon>
        <taxon>Eupercaria</taxon>
        <taxon>Perciformes</taxon>
        <taxon>Notothenioidei</taxon>
        <taxon>Nototheniidae</taxon>
        <taxon>Dissostichus</taxon>
    </lineage>
</organism>
<reference evidence="1" key="1">
    <citation type="submission" date="2023-04" db="EMBL/GenBank/DDBJ databases">
        <title>Chromosome-level genome of Chaenocephalus aceratus.</title>
        <authorList>
            <person name="Park H."/>
        </authorList>
    </citation>
    <scope>NUCLEOTIDE SEQUENCE</scope>
    <source>
        <strain evidence="1">DE</strain>
        <tissue evidence="1">Muscle</tissue>
    </source>
</reference>
<dbReference type="Proteomes" id="UP001228049">
    <property type="component" value="Unassembled WGS sequence"/>
</dbReference>
<gene>
    <name evidence="1" type="ORF">KUDE01_011747</name>
</gene>
<evidence type="ECO:0000313" key="1">
    <source>
        <dbReference type="EMBL" id="KAK1904565.1"/>
    </source>
</evidence>
<dbReference type="EMBL" id="JASDAP010000004">
    <property type="protein sequence ID" value="KAK1904565.1"/>
    <property type="molecule type" value="Genomic_DNA"/>
</dbReference>
<feature type="non-terminal residue" evidence="1">
    <location>
        <position position="1"/>
    </location>
</feature>
<comment type="caution">
    <text evidence="1">The sequence shown here is derived from an EMBL/GenBank/DDBJ whole genome shotgun (WGS) entry which is preliminary data.</text>
</comment>
<protein>
    <submittedName>
        <fullName evidence="1">3-dehydroquinate synthase</fullName>
    </submittedName>
</protein>
<evidence type="ECO:0000313" key="2">
    <source>
        <dbReference type="Proteomes" id="UP001228049"/>
    </source>
</evidence>
<dbReference type="AlphaFoldDB" id="A0AAD9FMS8"/>
<name>A0AAD9FMS8_DISEL</name>
<sequence>QRGGAGHHPDAVLYFSALLQRSEWIYGAKHTLTHSHSALYNCFSRGGDSVSHSETIFSSVLFHELGVSSEFCVCSS</sequence>
<keyword evidence="2" id="KW-1185">Reference proteome</keyword>
<proteinExistence type="predicted"/>